<dbReference type="GO" id="GO:0030170">
    <property type="term" value="F:pyridoxal phosphate binding"/>
    <property type="evidence" value="ECO:0007669"/>
    <property type="project" value="InterPro"/>
</dbReference>
<dbReference type="EMBL" id="CP027433">
    <property type="protein sequence ID" value="AVM01448.1"/>
    <property type="molecule type" value="Genomic_DNA"/>
</dbReference>
<dbReference type="SUPFAM" id="SSF53383">
    <property type="entry name" value="PLP-dependent transferases"/>
    <property type="match status" value="1"/>
</dbReference>
<dbReference type="CDD" id="cd00609">
    <property type="entry name" value="AAT_like"/>
    <property type="match status" value="1"/>
</dbReference>
<feature type="domain" description="Aminotransferase class I/classII large" evidence="8">
    <location>
        <begin position="269"/>
        <end position="441"/>
    </location>
</feature>
<dbReference type="GO" id="GO:0006520">
    <property type="term" value="P:amino acid metabolic process"/>
    <property type="evidence" value="ECO:0007669"/>
    <property type="project" value="InterPro"/>
</dbReference>
<dbReference type="InterPro" id="IPR004838">
    <property type="entry name" value="NHTrfase_class1_PyrdxlP-BS"/>
</dbReference>
<dbReference type="InterPro" id="IPR004839">
    <property type="entry name" value="Aminotransferase_I/II_large"/>
</dbReference>
<dbReference type="OrthoDB" id="9763453at2"/>
<sequence>MEFSRRAQAVTPFYAMEYGRRAAELEARGIHVVKLNLGEPDFGAPQAFLEEIRRISDGRPLPYTGGLGTPALRAAIAGFSADRLGAPVDPARVVVTTGASAALLLACAALIDPGDEVLVADPSYPCNRRFAESFGARVRLLPTGPETRFQLDGPAVARAWTERTRGVMVASPANPTGTSLAHDDLLALTSTVAERGGWRIVDEIYLSLADDLRPAHSAPGAGDSRPAHSAPGAGDSRPAHSAPGAGDSRPAHSAPGAGDSRPAHSAPGAGDAPTGSPRSIAADDPGAIVVNSFSKYFGMTGWRLGWMVVPQEMIPVAERLAQNYYICPPTPTQIAALSCFTPETIAEAEERRAVLRHRRRLVLDGLHRVGLSVPVEPDGAFYVYIDVASTGLTATEFCDRALEEAYVALTPGKDFGDAGAQRYVRLSYATGEEELRTGIDRLGEFVAQARTRSAPEM</sequence>
<name>A0A2S0KID0_9ACTN</name>
<reference evidence="9 10" key="1">
    <citation type="submission" date="2018-03" db="EMBL/GenBank/DDBJ databases">
        <title>Characteristics and genome of n-alkane degrading marine bacteria Gordonia iterans isolated from crude oil contaminated in Tae-an, South Korea.</title>
        <authorList>
            <person name="Lee S.-S."/>
            <person name="Kim H."/>
        </authorList>
    </citation>
    <scope>NUCLEOTIDE SEQUENCE [LARGE SCALE GENOMIC DNA]</scope>
    <source>
        <strain evidence="9 10">Co17</strain>
    </source>
</reference>
<evidence type="ECO:0000256" key="2">
    <source>
        <dbReference type="ARBA" id="ARBA00007441"/>
    </source>
</evidence>
<dbReference type="GO" id="GO:0008483">
    <property type="term" value="F:transaminase activity"/>
    <property type="evidence" value="ECO:0007669"/>
    <property type="project" value="UniProtKB-KW"/>
</dbReference>
<evidence type="ECO:0000256" key="4">
    <source>
        <dbReference type="ARBA" id="ARBA00022679"/>
    </source>
</evidence>
<dbReference type="InterPro" id="IPR015424">
    <property type="entry name" value="PyrdxlP-dep_Trfase"/>
</dbReference>
<evidence type="ECO:0000256" key="1">
    <source>
        <dbReference type="ARBA" id="ARBA00001933"/>
    </source>
</evidence>
<comment type="similarity">
    <text evidence="2 6">Belongs to the class-I pyridoxal-phosphate-dependent aminotransferase family.</text>
</comment>
<accession>A0A2S0KID0</accession>
<dbReference type="Gene3D" id="3.40.640.10">
    <property type="entry name" value="Type I PLP-dependent aspartate aminotransferase-like (Major domain)"/>
    <property type="match status" value="2"/>
</dbReference>
<evidence type="ECO:0000256" key="5">
    <source>
        <dbReference type="ARBA" id="ARBA00022898"/>
    </source>
</evidence>
<proteinExistence type="inferred from homology"/>
<dbReference type="Pfam" id="PF00155">
    <property type="entry name" value="Aminotran_1_2"/>
    <property type="match status" value="2"/>
</dbReference>
<gene>
    <name evidence="9" type="ORF">C6V83_15580</name>
</gene>
<dbReference type="PANTHER" id="PTHR46383">
    <property type="entry name" value="ASPARTATE AMINOTRANSFERASE"/>
    <property type="match status" value="1"/>
</dbReference>
<evidence type="ECO:0000256" key="3">
    <source>
        <dbReference type="ARBA" id="ARBA00022576"/>
    </source>
</evidence>
<evidence type="ECO:0000313" key="9">
    <source>
        <dbReference type="EMBL" id="AVM01448.1"/>
    </source>
</evidence>
<feature type="domain" description="Aminotransferase class I/classII large" evidence="8">
    <location>
        <begin position="31"/>
        <end position="209"/>
    </location>
</feature>
<keyword evidence="5" id="KW-0663">Pyridoxal phosphate</keyword>
<evidence type="ECO:0000256" key="7">
    <source>
        <dbReference type="SAM" id="MobiDB-lite"/>
    </source>
</evidence>
<evidence type="ECO:0000313" key="10">
    <source>
        <dbReference type="Proteomes" id="UP000239814"/>
    </source>
</evidence>
<organism evidence="9 10">
    <name type="scientific">Gordonia iterans</name>
    <dbReference type="NCBI Taxonomy" id="1004901"/>
    <lineage>
        <taxon>Bacteria</taxon>
        <taxon>Bacillati</taxon>
        <taxon>Actinomycetota</taxon>
        <taxon>Actinomycetes</taxon>
        <taxon>Mycobacteriales</taxon>
        <taxon>Gordoniaceae</taxon>
        <taxon>Gordonia</taxon>
    </lineage>
</organism>
<feature type="region of interest" description="Disordered" evidence="7">
    <location>
        <begin position="216"/>
        <end position="280"/>
    </location>
</feature>
<dbReference type="RefSeq" id="WP_105943156.1">
    <property type="nucleotide sequence ID" value="NZ_CP027433.1"/>
</dbReference>
<dbReference type="Proteomes" id="UP000239814">
    <property type="component" value="Chromosome"/>
</dbReference>
<dbReference type="PANTHER" id="PTHR46383:SF2">
    <property type="entry name" value="AMINOTRANSFERASE"/>
    <property type="match status" value="1"/>
</dbReference>
<protein>
    <recommendedName>
        <fullName evidence="6">Aminotransferase</fullName>
        <ecNumber evidence="6">2.6.1.-</ecNumber>
    </recommendedName>
</protein>
<dbReference type="KEGG" id="git:C6V83_15580"/>
<keyword evidence="10" id="KW-1185">Reference proteome</keyword>
<keyword evidence="3 6" id="KW-0032">Aminotransferase</keyword>
<evidence type="ECO:0000256" key="6">
    <source>
        <dbReference type="RuleBase" id="RU000481"/>
    </source>
</evidence>
<comment type="cofactor">
    <cofactor evidence="1 6">
        <name>pyridoxal 5'-phosphate</name>
        <dbReference type="ChEBI" id="CHEBI:597326"/>
    </cofactor>
</comment>
<dbReference type="InterPro" id="IPR050596">
    <property type="entry name" value="AspAT/PAT-like"/>
</dbReference>
<evidence type="ECO:0000259" key="8">
    <source>
        <dbReference type="Pfam" id="PF00155"/>
    </source>
</evidence>
<keyword evidence="4 6" id="KW-0808">Transferase</keyword>
<dbReference type="EC" id="2.6.1.-" evidence="6"/>
<dbReference type="AlphaFoldDB" id="A0A2S0KID0"/>
<dbReference type="InterPro" id="IPR015421">
    <property type="entry name" value="PyrdxlP-dep_Trfase_major"/>
</dbReference>
<dbReference type="PROSITE" id="PS00105">
    <property type="entry name" value="AA_TRANSFER_CLASS_1"/>
    <property type="match status" value="1"/>
</dbReference>